<evidence type="ECO:0000256" key="1">
    <source>
        <dbReference type="SAM" id="Phobius"/>
    </source>
</evidence>
<keyword evidence="3" id="KW-1185">Reference proteome</keyword>
<dbReference type="Proteomes" id="UP000293562">
    <property type="component" value="Unassembled WGS sequence"/>
</dbReference>
<feature type="transmembrane region" description="Helical" evidence="1">
    <location>
        <begin position="47"/>
        <end position="67"/>
    </location>
</feature>
<reference evidence="2 3" key="1">
    <citation type="submission" date="2019-02" db="EMBL/GenBank/DDBJ databases">
        <title>Genomic Encyclopedia of Type Strains, Phase IV (KMG-IV): sequencing the most valuable type-strain genomes for metagenomic binning, comparative biology and taxonomic classification.</title>
        <authorList>
            <person name="Goeker M."/>
        </authorList>
    </citation>
    <scope>NUCLEOTIDE SEQUENCE [LARGE SCALE GENOMIC DNA]</scope>
    <source>
        <strain evidence="2 3">DSM 28825</strain>
    </source>
</reference>
<evidence type="ECO:0008006" key="4">
    <source>
        <dbReference type="Google" id="ProtNLM"/>
    </source>
</evidence>
<comment type="caution">
    <text evidence="2">The sequence shown here is derived from an EMBL/GenBank/DDBJ whole genome shotgun (WGS) entry which is preliminary data.</text>
</comment>
<evidence type="ECO:0000313" key="2">
    <source>
        <dbReference type="EMBL" id="RZT95642.1"/>
    </source>
</evidence>
<sequence length="193" mass="23046">MKDIEQIIKQHRANFDSEEPQNDHFDRFREKLHDHNQNQSKWQWNNLMKIAATVTILMVAGLTTYQLRDFKPQHFSLGQVSPEYKEVENYFKININKQLDIIDQLTKSSDIQEQNRIKNDLAGMDQLYEQLEKELRANPKDERIIQAMIEHFQAKNNILRRIVEQLYLVNQQDIPLADILNSKKININQIKIY</sequence>
<protein>
    <recommendedName>
        <fullName evidence="4">Anti-sigma factor</fullName>
    </recommendedName>
</protein>
<proteinExistence type="predicted"/>
<evidence type="ECO:0000313" key="3">
    <source>
        <dbReference type="Proteomes" id="UP000293562"/>
    </source>
</evidence>
<keyword evidence="1" id="KW-0812">Transmembrane</keyword>
<dbReference type="AlphaFoldDB" id="A0A4Q7VHQ9"/>
<dbReference type="RefSeq" id="WP_130305588.1">
    <property type="nucleotide sequence ID" value="NZ_SHKN01000001.1"/>
</dbReference>
<dbReference type="OrthoDB" id="1143801at2"/>
<name>A0A4Q7VHQ9_9BACT</name>
<keyword evidence="1" id="KW-1133">Transmembrane helix</keyword>
<accession>A0A4Q7VHQ9</accession>
<gene>
    <name evidence="2" type="ORF">EV201_0266</name>
</gene>
<keyword evidence="1" id="KW-0472">Membrane</keyword>
<dbReference type="EMBL" id="SHKN01000001">
    <property type="protein sequence ID" value="RZT95642.1"/>
    <property type="molecule type" value="Genomic_DNA"/>
</dbReference>
<organism evidence="2 3">
    <name type="scientific">Ancylomarina subtilis</name>
    <dbReference type="NCBI Taxonomy" id="1639035"/>
    <lineage>
        <taxon>Bacteria</taxon>
        <taxon>Pseudomonadati</taxon>
        <taxon>Bacteroidota</taxon>
        <taxon>Bacteroidia</taxon>
        <taxon>Marinilabiliales</taxon>
        <taxon>Marinifilaceae</taxon>
        <taxon>Ancylomarina</taxon>
    </lineage>
</organism>